<dbReference type="OrthoDB" id="9815750at2"/>
<dbReference type="InterPro" id="IPR001610">
    <property type="entry name" value="PAC"/>
</dbReference>
<dbReference type="CDD" id="cd00082">
    <property type="entry name" value="HisKA"/>
    <property type="match status" value="1"/>
</dbReference>
<organism evidence="12 13">
    <name type="scientific">Priestia koreensis</name>
    <dbReference type="NCBI Taxonomy" id="284581"/>
    <lineage>
        <taxon>Bacteria</taxon>
        <taxon>Bacillati</taxon>
        <taxon>Bacillota</taxon>
        <taxon>Bacilli</taxon>
        <taxon>Bacillales</taxon>
        <taxon>Bacillaceae</taxon>
        <taxon>Priestia</taxon>
    </lineage>
</organism>
<dbReference type="NCBIfam" id="TIGR00229">
    <property type="entry name" value="sensory_box"/>
    <property type="match status" value="4"/>
</dbReference>
<feature type="domain" description="PAC" evidence="11">
    <location>
        <begin position="502"/>
        <end position="553"/>
    </location>
</feature>
<evidence type="ECO:0000259" key="10">
    <source>
        <dbReference type="PROSITE" id="PS50112"/>
    </source>
</evidence>
<dbReference type="InterPro" id="IPR013656">
    <property type="entry name" value="PAS_4"/>
</dbReference>
<dbReference type="EC" id="2.7.13.3" evidence="2"/>
<dbReference type="InterPro" id="IPR035965">
    <property type="entry name" value="PAS-like_dom_sf"/>
</dbReference>
<dbReference type="Gene3D" id="1.10.287.130">
    <property type="match status" value="1"/>
</dbReference>
<feature type="domain" description="PAC" evidence="11">
    <location>
        <begin position="626"/>
        <end position="678"/>
    </location>
</feature>
<dbReference type="Pfam" id="PF08448">
    <property type="entry name" value="PAS_4"/>
    <property type="match status" value="2"/>
</dbReference>
<evidence type="ECO:0000256" key="3">
    <source>
        <dbReference type="ARBA" id="ARBA00022553"/>
    </source>
</evidence>
<dbReference type="InterPro" id="IPR005467">
    <property type="entry name" value="His_kinase_dom"/>
</dbReference>
<feature type="domain" description="PAC" evidence="11">
    <location>
        <begin position="376"/>
        <end position="429"/>
    </location>
</feature>
<dbReference type="GO" id="GO:0000155">
    <property type="term" value="F:phosphorelay sensor kinase activity"/>
    <property type="evidence" value="ECO:0007669"/>
    <property type="project" value="InterPro"/>
</dbReference>
<dbReference type="Pfam" id="PF13426">
    <property type="entry name" value="PAS_9"/>
    <property type="match status" value="1"/>
</dbReference>
<gene>
    <name evidence="12" type="ORF">AMD01_03625</name>
</gene>
<reference evidence="13" key="1">
    <citation type="submission" date="2015-08" db="EMBL/GenBank/DDBJ databases">
        <title>Fjat-14210 dsm16467.</title>
        <authorList>
            <person name="Liu B."/>
            <person name="Wang J."/>
            <person name="Zhu Y."/>
            <person name="Liu G."/>
            <person name="Chen Q."/>
            <person name="Chen Z."/>
            <person name="Lan J."/>
            <person name="Che J."/>
            <person name="Ge C."/>
            <person name="Shi H."/>
            <person name="Pan Z."/>
            <person name="Liu X."/>
        </authorList>
    </citation>
    <scope>NUCLEOTIDE SEQUENCE [LARGE SCALE GENOMIC DNA]</scope>
    <source>
        <strain evidence="13">DSM 16467</strain>
    </source>
</reference>
<evidence type="ECO:0000256" key="8">
    <source>
        <dbReference type="ARBA" id="ARBA00023012"/>
    </source>
</evidence>
<dbReference type="InterPro" id="IPR029016">
    <property type="entry name" value="GAF-like_dom_sf"/>
</dbReference>
<name>A0A0M0LIE6_9BACI</name>
<feature type="domain" description="PAS" evidence="10">
    <location>
        <begin position="554"/>
        <end position="600"/>
    </location>
</feature>
<keyword evidence="5" id="KW-0547">Nucleotide-binding</keyword>
<dbReference type="AlphaFoldDB" id="A0A0M0LIE6"/>
<dbReference type="InterPro" id="IPR036097">
    <property type="entry name" value="HisK_dim/P_sf"/>
</dbReference>
<dbReference type="InterPro" id="IPR000014">
    <property type="entry name" value="PAS"/>
</dbReference>
<dbReference type="PRINTS" id="PR00344">
    <property type="entry name" value="BCTRLSENSOR"/>
</dbReference>
<dbReference type="RefSeq" id="WP_053400009.1">
    <property type="nucleotide sequence ID" value="NZ_LILC01000002.1"/>
</dbReference>
<dbReference type="SMART" id="SM00091">
    <property type="entry name" value="PAS"/>
    <property type="match status" value="4"/>
</dbReference>
<dbReference type="GO" id="GO:0005524">
    <property type="term" value="F:ATP binding"/>
    <property type="evidence" value="ECO:0007669"/>
    <property type="project" value="UniProtKB-KW"/>
</dbReference>
<proteinExistence type="predicted"/>
<dbReference type="SMART" id="SM00387">
    <property type="entry name" value="HATPase_c"/>
    <property type="match status" value="1"/>
</dbReference>
<dbReference type="SMART" id="SM00388">
    <property type="entry name" value="HisKA"/>
    <property type="match status" value="1"/>
</dbReference>
<dbReference type="InterPro" id="IPR000700">
    <property type="entry name" value="PAS-assoc_C"/>
</dbReference>
<comment type="caution">
    <text evidence="12">The sequence shown here is derived from an EMBL/GenBank/DDBJ whole genome shotgun (WGS) entry which is preliminary data.</text>
</comment>
<dbReference type="PATRIC" id="fig|284581.3.peg.1023"/>
<keyword evidence="3" id="KW-0597">Phosphoprotein</keyword>
<feature type="domain" description="Histidine kinase" evidence="9">
    <location>
        <begin position="691"/>
        <end position="894"/>
    </location>
</feature>
<dbReference type="SUPFAM" id="SSF47384">
    <property type="entry name" value="Homodimeric domain of signal transducing histidine kinase"/>
    <property type="match status" value="1"/>
</dbReference>
<dbReference type="PROSITE" id="PS50109">
    <property type="entry name" value="HIS_KIN"/>
    <property type="match status" value="1"/>
</dbReference>
<dbReference type="Gene3D" id="3.30.565.10">
    <property type="entry name" value="Histidine kinase-like ATPase, C-terminal domain"/>
    <property type="match status" value="1"/>
</dbReference>
<evidence type="ECO:0000256" key="1">
    <source>
        <dbReference type="ARBA" id="ARBA00000085"/>
    </source>
</evidence>
<dbReference type="InterPro" id="IPR036890">
    <property type="entry name" value="HATPase_C_sf"/>
</dbReference>
<dbReference type="SUPFAM" id="SSF55781">
    <property type="entry name" value="GAF domain-like"/>
    <property type="match status" value="1"/>
</dbReference>
<evidence type="ECO:0000313" key="12">
    <source>
        <dbReference type="EMBL" id="KOO50834.1"/>
    </source>
</evidence>
<sequence>MIFSDNTSAMDHKEAYEMIPLPIIFIDLSGRILHKNQYAKEALQTSTYTSYETLYDYIHPKDREAFQQILELPHRKKPQQILIRSVHLESKLKWIDTKVQPIHVPGEEACFLVTLHDITSRKNRESLLHIKQRTARKIVNGKLFKTILSELSMEIEELLDCGVHCSVLLYDEIRQNLVMQAAPTLPASFIQAINGLQIGSSVGSCGASIARNDIVICSNIQEDHELWRGPQRKIALDHHIHASWSAPIKIDHQPVGTFSMYYEHPYEPDEFELEVIDTCSYLVSLAVERDKSKLFLDELVEKRFKTLINSMTDLVIVEDQEGNWLDVNHSLETLLRMEQQFYKGKTNEDLSALYPKYKDLLESLTRQNERARVTGEPIQAEHIIEVNGEQYIFDIISSALFSENGDQQGTVIIGRDITSRKEMEMKLAESEQRYKSLVNYHPEGIYMLDLNGHILEINPATEKLSGLTKKEIVKHHFYDFIQPENYRNTTRHFQKALSGETSSYETFVISKSGEKLILIITNVPIVVDGAIKGVFGIAKDVTKKRHMEVELIETKEILESFFENTSDTIALAKKDGTILRVNEAFQHVYGWTKDEIVGQNIALLQGDKNYELVTFMNELETGAVINGYETTRYRKDGSSFDASITMSPIRDESGKAVGFSATTRDITARKKTEDVLRKSKQLALIGQLAAGVAHEIRNPLTSLKGFLQLLNEQGEPFPFYHIMLEELSRIEFITNEFLALARPQAIIFEKKDAIKIIKSIVAVAEIEGVLTNVHIHTDFQIQSAPIYADENQLKQVFLNIIKNSIESMESGGTVTIQLAQHQNRVHIIFIDEGVGISPERIKHLGEPFYSTKEKGTGLGLMISQKILKEHHGDMTIKSKLHIGTKVEITLPLHS</sequence>
<evidence type="ECO:0000256" key="2">
    <source>
        <dbReference type="ARBA" id="ARBA00012438"/>
    </source>
</evidence>
<evidence type="ECO:0000256" key="7">
    <source>
        <dbReference type="ARBA" id="ARBA00022840"/>
    </source>
</evidence>
<dbReference type="STRING" id="284581.AMD01_03625"/>
<dbReference type="Proteomes" id="UP000037558">
    <property type="component" value="Unassembled WGS sequence"/>
</dbReference>
<evidence type="ECO:0000256" key="4">
    <source>
        <dbReference type="ARBA" id="ARBA00022679"/>
    </source>
</evidence>
<dbReference type="Pfam" id="PF13185">
    <property type="entry name" value="GAF_2"/>
    <property type="match status" value="1"/>
</dbReference>
<dbReference type="PANTHER" id="PTHR43065:SF34">
    <property type="entry name" value="SPORULATION KINASE A"/>
    <property type="match status" value="1"/>
</dbReference>
<dbReference type="EMBL" id="LILC01000002">
    <property type="protein sequence ID" value="KOO50834.1"/>
    <property type="molecule type" value="Genomic_DNA"/>
</dbReference>
<evidence type="ECO:0000259" key="11">
    <source>
        <dbReference type="PROSITE" id="PS50113"/>
    </source>
</evidence>
<keyword evidence="7" id="KW-0067">ATP-binding</keyword>
<dbReference type="InterPro" id="IPR003018">
    <property type="entry name" value="GAF"/>
</dbReference>
<dbReference type="Pfam" id="PF00512">
    <property type="entry name" value="HisKA"/>
    <property type="match status" value="1"/>
</dbReference>
<dbReference type="Pfam" id="PF02518">
    <property type="entry name" value="HATPase_c"/>
    <property type="match status" value="1"/>
</dbReference>
<dbReference type="SUPFAM" id="SSF55874">
    <property type="entry name" value="ATPase domain of HSP90 chaperone/DNA topoisomerase II/histidine kinase"/>
    <property type="match status" value="1"/>
</dbReference>
<comment type="catalytic activity">
    <reaction evidence="1">
        <text>ATP + protein L-histidine = ADP + protein N-phospho-L-histidine.</text>
        <dbReference type="EC" id="2.7.13.3"/>
    </reaction>
</comment>
<feature type="domain" description="PAS" evidence="10">
    <location>
        <begin position="430"/>
        <end position="500"/>
    </location>
</feature>
<evidence type="ECO:0000256" key="6">
    <source>
        <dbReference type="ARBA" id="ARBA00022777"/>
    </source>
</evidence>
<keyword evidence="4" id="KW-0808">Transferase</keyword>
<dbReference type="PROSITE" id="PS50112">
    <property type="entry name" value="PAS"/>
    <property type="match status" value="2"/>
</dbReference>
<keyword evidence="6" id="KW-0418">Kinase</keyword>
<dbReference type="Gene3D" id="3.30.450.40">
    <property type="match status" value="1"/>
</dbReference>
<keyword evidence="13" id="KW-1185">Reference proteome</keyword>
<dbReference type="InterPro" id="IPR003594">
    <property type="entry name" value="HATPase_dom"/>
</dbReference>
<dbReference type="InterPro" id="IPR004358">
    <property type="entry name" value="Sig_transdc_His_kin-like_C"/>
</dbReference>
<dbReference type="InterPro" id="IPR003661">
    <property type="entry name" value="HisK_dim/P_dom"/>
</dbReference>
<dbReference type="PANTHER" id="PTHR43065">
    <property type="entry name" value="SENSOR HISTIDINE KINASE"/>
    <property type="match status" value="1"/>
</dbReference>
<evidence type="ECO:0000256" key="5">
    <source>
        <dbReference type="ARBA" id="ARBA00022741"/>
    </source>
</evidence>
<dbReference type="Gene3D" id="3.30.450.20">
    <property type="entry name" value="PAS domain"/>
    <property type="match status" value="4"/>
</dbReference>
<keyword evidence="8" id="KW-0902">Two-component regulatory system</keyword>
<dbReference type="CDD" id="cd00130">
    <property type="entry name" value="PAS"/>
    <property type="match status" value="4"/>
</dbReference>
<protein>
    <recommendedName>
        <fullName evidence="2">histidine kinase</fullName>
        <ecNumber evidence="2">2.7.13.3</ecNumber>
    </recommendedName>
</protein>
<evidence type="ECO:0000259" key="9">
    <source>
        <dbReference type="PROSITE" id="PS50109"/>
    </source>
</evidence>
<dbReference type="SMART" id="SM00086">
    <property type="entry name" value="PAC"/>
    <property type="match status" value="4"/>
</dbReference>
<dbReference type="SUPFAM" id="SSF55785">
    <property type="entry name" value="PYP-like sensor domain (PAS domain)"/>
    <property type="match status" value="4"/>
</dbReference>
<evidence type="ECO:0000313" key="13">
    <source>
        <dbReference type="Proteomes" id="UP000037558"/>
    </source>
</evidence>
<dbReference type="PROSITE" id="PS50113">
    <property type="entry name" value="PAC"/>
    <property type="match status" value="3"/>
</dbReference>
<accession>A0A0M0LIE6</accession>